<comment type="caution">
    <text evidence="12">The sequence shown here is derived from an EMBL/GenBank/DDBJ whole genome shotgun (WGS) entry which is preliminary data.</text>
</comment>
<keyword evidence="2" id="KW-0540">Nuclease</keyword>
<keyword evidence="7" id="KW-0460">Magnesium</keyword>
<dbReference type="Pfam" id="PF01870">
    <property type="entry name" value="Hjc"/>
    <property type="match status" value="1"/>
</dbReference>
<evidence type="ECO:0000256" key="1">
    <source>
        <dbReference type="ARBA" id="ARBA00001946"/>
    </source>
</evidence>
<evidence type="ECO:0000256" key="7">
    <source>
        <dbReference type="ARBA" id="ARBA00022842"/>
    </source>
</evidence>
<dbReference type="GO" id="GO:0006281">
    <property type="term" value="P:DNA repair"/>
    <property type="evidence" value="ECO:0007669"/>
    <property type="project" value="UniProtKB-KW"/>
</dbReference>
<sequence length="139" mass="16071">MNKVQDIKAEGIEHERNLVNSLKRRGYVAARLQSSGISLPDVIAGDKESVFVFEVKSTKKANIKIYKRQIWTLKNFAYKFRAIPLIAVVFIDRGLNFLFLEPKDLNEYDKMFTIDYNTACLKGRDLNEVISNELQKKLI</sequence>
<dbReference type="PANTHER" id="PTHR39651:SF1">
    <property type="entry name" value="HOLLIDAY JUNCTION RESOLVASE HJC"/>
    <property type="match status" value="1"/>
</dbReference>
<evidence type="ECO:0000256" key="2">
    <source>
        <dbReference type="ARBA" id="ARBA00022722"/>
    </source>
</evidence>
<organism evidence="12 13">
    <name type="scientific">Methanobacterium formicicum</name>
    <dbReference type="NCBI Taxonomy" id="2162"/>
    <lineage>
        <taxon>Archaea</taxon>
        <taxon>Methanobacteriati</taxon>
        <taxon>Methanobacteriota</taxon>
        <taxon>Methanomada group</taxon>
        <taxon>Methanobacteria</taxon>
        <taxon>Methanobacteriales</taxon>
        <taxon>Methanobacteriaceae</taxon>
        <taxon>Methanobacterium</taxon>
    </lineage>
</organism>
<keyword evidence="6" id="KW-0378">Hydrolase</keyword>
<keyword evidence="3" id="KW-0479">Metal-binding</keyword>
<keyword evidence="9" id="KW-0233">DNA recombination</keyword>
<evidence type="ECO:0000256" key="3">
    <source>
        <dbReference type="ARBA" id="ARBA00022723"/>
    </source>
</evidence>
<protein>
    <recommendedName>
        <fullName evidence="14">Holliday junction resolvase Hjc</fullName>
    </recommendedName>
</protein>
<dbReference type="RefSeq" id="WP_276697824.1">
    <property type="nucleotide sequence ID" value="NZ_JADIIL010000003.1"/>
</dbReference>
<evidence type="ECO:0000256" key="8">
    <source>
        <dbReference type="ARBA" id="ARBA00023125"/>
    </source>
</evidence>
<dbReference type="PANTHER" id="PTHR39651">
    <property type="entry name" value="HOLLIDAY JUNCTION RESOLVASE HJC"/>
    <property type="match status" value="1"/>
</dbReference>
<evidence type="ECO:0000256" key="9">
    <source>
        <dbReference type="ARBA" id="ARBA00023172"/>
    </source>
</evidence>
<evidence type="ECO:0008006" key="14">
    <source>
        <dbReference type="Google" id="ProtNLM"/>
    </source>
</evidence>
<keyword evidence="4" id="KW-0255">Endonuclease</keyword>
<evidence type="ECO:0000256" key="10">
    <source>
        <dbReference type="ARBA" id="ARBA00023204"/>
    </source>
</evidence>
<dbReference type="AlphaFoldDB" id="A0A843ALA9"/>
<dbReference type="GO" id="GO:0008821">
    <property type="term" value="F:crossover junction DNA endonuclease activity"/>
    <property type="evidence" value="ECO:0007669"/>
    <property type="project" value="UniProtKB-EC"/>
</dbReference>
<dbReference type="SUPFAM" id="SSF52980">
    <property type="entry name" value="Restriction endonuclease-like"/>
    <property type="match status" value="1"/>
</dbReference>
<evidence type="ECO:0000313" key="13">
    <source>
        <dbReference type="Proteomes" id="UP000606900"/>
    </source>
</evidence>
<keyword evidence="10" id="KW-0234">DNA repair</keyword>
<dbReference type="InterPro" id="IPR014428">
    <property type="entry name" value="Hjc_arc"/>
</dbReference>
<evidence type="ECO:0000256" key="4">
    <source>
        <dbReference type="ARBA" id="ARBA00022759"/>
    </source>
</evidence>
<keyword evidence="5" id="KW-0227">DNA damage</keyword>
<keyword evidence="8" id="KW-0238">DNA-binding</keyword>
<comment type="cofactor">
    <cofactor evidence="1">
        <name>Mg(2+)</name>
        <dbReference type="ChEBI" id="CHEBI:18420"/>
    </cofactor>
</comment>
<dbReference type="InterPro" id="IPR011335">
    <property type="entry name" value="Restrct_endonuc-II-like"/>
</dbReference>
<reference evidence="12" key="1">
    <citation type="submission" date="2020-10" db="EMBL/GenBank/DDBJ databases">
        <title>Dehalococcoides mccartyi of a TCE/Cr reducing biochatode.</title>
        <authorList>
            <person name="Matturro B."/>
        </authorList>
    </citation>
    <scope>NUCLEOTIDE SEQUENCE</scope>
    <source>
        <strain evidence="12">Bin2</strain>
    </source>
</reference>
<dbReference type="InterPro" id="IPR011856">
    <property type="entry name" value="tRNA_endonuc-like_dom_sf"/>
</dbReference>
<dbReference type="Proteomes" id="UP000606900">
    <property type="component" value="Unassembled WGS sequence"/>
</dbReference>
<proteinExistence type="predicted"/>
<evidence type="ECO:0000256" key="11">
    <source>
        <dbReference type="ARBA" id="ARBA00029354"/>
    </source>
</evidence>
<dbReference type="Gene3D" id="3.40.1350.10">
    <property type="match status" value="1"/>
</dbReference>
<dbReference type="GO" id="GO:0046872">
    <property type="term" value="F:metal ion binding"/>
    <property type="evidence" value="ECO:0007669"/>
    <property type="project" value="UniProtKB-KW"/>
</dbReference>
<evidence type="ECO:0000256" key="5">
    <source>
        <dbReference type="ARBA" id="ARBA00022763"/>
    </source>
</evidence>
<evidence type="ECO:0000313" key="12">
    <source>
        <dbReference type="EMBL" id="MBF4473920.1"/>
    </source>
</evidence>
<dbReference type="InterPro" id="IPR002732">
    <property type="entry name" value="Hjc"/>
</dbReference>
<name>A0A843ALA9_METFO</name>
<comment type="catalytic activity">
    <reaction evidence="11">
        <text>Endonucleolytic cleavage at a junction such as a reciprocal single-stranded crossover between two homologous DNA duplexes (Holliday junction).</text>
        <dbReference type="EC" id="3.1.21.10"/>
    </reaction>
</comment>
<evidence type="ECO:0000256" key="6">
    <source>
        <dbReference type="ARBA" id="ARBA00022801"/>
    </source>
</evidence>
<dbReference type="NCBIfam" id="NF040854">
    <property type="entry name" value="Hol_resolv_Hjc"/>
    <property type="match status" value="1"/>
</dbReference>
<dbReference type="GO" id="GO:0006310">
    <property type="term" value="P:DNA recombination"/>
    <property type="evidence" value="ECO:0007669"/>
    <property type="project" value="UniProtKB-KW"/>
</dbReference>
<dbReference type="EMBL" id="JADIIL010000003">
    <property type="protein sequence ID" value="MBF4473920.1"/>
    <property type="molecule type" value="Genomic_DNA"/>
</dbReference>
<accession>A0A843ALA9</accession>
<gene>
    <name evidence="12" type="ORF">ISP06_00405</name>
</gene>
<dbReference type="PIRSF" id="PIRSF004985">
    <property type="entry name" value="Hlld_jn_rslvs_ar"/>
    <property type="match status" value="1"/>
</dbReference>
<dbReference type="GO" id="GO:0003677">
    <property type="term" value="F:DNA binding"/>
    <property type="evidence" value="ECO:0007669"/>
    <property type="project" value="UniProtKB-KW"/>
</dbReference>